<comment type="caution">
    <text evidence="10">The sequence shown here is derived from an EMBL/GenBank/DDBJ whole genome shotgun (WGS) entry which is preliminary data.</text>
</comment>
<evidence type="ECO:0000256" key="7">
    <source>
        <dbReference type="ARBA" id="ARBA00023277"/>
    </source>
</evidence>
<dbReference type="OrthoDB" id="9758333at2"/>
<dbReference type="InterPro" id="IPR055235">
    <property type="entry name" value="ASD1_cat"/>
</dbReference>
<dbReference type="GO" id="GO:0000272">
    <property type="term" value="P:polysaccharide catabolic process"/>
    <property type="evidence" value="ECO:0007669"/>
    <property type="project" value="TreeGrafter"/>
</dbReference>
<keyword evidence="6 10" id="KW-0378">Hydrolase</keyword>
<dbReference type="Pfam" id="PF22848">
    <property type="entry name" value="ASD1_dom"/>
    <property type="match status" value="1"/>
</dbReference>
<comment type="pathway">
    <text evidence="2">Glycan metabolism.</text>
</comment>
<organism evidence="10 11">
    <name type="scientific">Clostridium oryzae</name>
    <dbReference type="NCBI Taxonomy" id="1450648"/>
    <lineage>
        <taxon>Bacteria</taxon>
        <taxon>Bacillati</taxon>
        <taxon>Bacillota</taxon>
        <taxon>Clostridia</taxon>
        <taxon>Eubacteriales</taxon>
        <taxon>Clostridiaceae</taxon>
        <taxon>Clostridium</taxon>
    </lineage>
</organism>
<dbReference type="PANTHER" id="PTHR43576">
    <property type="entry name" value="ALPHA-L-ARABINOFURANOSIDASE C-RELATED"/>
    <property type="match status" value="1"/>
</dbReference>
<dbReference type="Gene3D" id="2.60.40.1180">
    <property type="entry name" value="Golgi alpha-mannosidase II"/>
    <property type="match status" value="1"/>
</dbReference>
<dbReference type="AlphaFoldDB" id="A0A1V4IMQ9"/>
<keyword evidence="11" id="KW-1185">Reference proteome</keyword>
<dbReference type="Pfam" id="PF06964">
    <property type="entry name" value="Alpha-L-AF_C"/>
    <property type="match status" value="1"/>
</dbReference>
<evidence type="ECO:0000256" key="4">
    <source>
        <dbReference type="ARBA" id="ARBA00011165"/>
    </source>
</evidence>
<dbReference type="InterPro" id="IPR017853">
    <property type="entry name" value="GH"/>
</dbReference>
<evidence type="ECO:0000256" key="2">
    <source>
        <dbReference type="ARBA" id="ARBA00004881"/>
    </source>
</evidence>
<evidence type="ECO:0000256" key="1">
    <source>
        <dbReference type="ARBA" id="ARBA00001462"/>
    </source>
</evidence>
<dbReference type="STRING" id="1450648.CLORY_23680"/>
<keyword evidence="8 10" id="KW-0326">Glycosidase</keyword>
<dbReference type="EC" id="3.2.1.55" evidence="5"/>
<dbReference type="SMART" id="SM00813">
    <property type="entry name" value="Alpha-L-AF_C"/>
    <property type="match status" value="1"/>
</dbReference>
<gene>
    <name evidence="10" type="primary">abf2</name>
    <name evidence="10" type="ORF">CLORY_23680</name>
</gene>
<comment type="catalytic activity">
    <reaction evidence="1">
        <text>Hydrolysis of terminal non-reducing alpha-L-arabinofuranoside residues in alpha-L-arabinosides.</text>
        <dbReference type="EC" id="3.2.1.55"/>
    </reaction>
</comment>
<accession>A0A1V4IMQ9</accession>
<comment type="similarity">
    <text evidence="3">Belongs to the glycosyl hydrolase 51 family.</text>
</comment>
<reference evidence="10 11" key="1">
    <citation type="submission" date="2017-03" db="EMBL/GenBank/DDBJ databases">
        <title>Genome sequence of Clostridium oryzae DSM 28571.</title>
        <authorList>
            <person name="Poehlein A."/>
            <person name="Daniel R."/>
        </authorList>
    </citation>
    <scope>NUCLEOTIDE SEQUENCE [LARGE SCALE GENOMIC DNA]</scope>
    <source>
        <strain evidence="10 11">DSM 28571</strain>
    </source>
</reference>
<dbReference type="InterPro" id="IPR013780">
    <property type="entry name" value="Glyco_hydro_b"/>
</dbReference>
<comment type="subunit">
    <text evidence="4">Homohexamer; trimer of dimers.</text>
</comment>
<keyword evidence="7" id="KW-0119">Carbohydrate metabolism</keyword>
<dbReference type="GO" id="GO:0046373">
    <property type="term" value="P:L-arabinose metabolic process"/>
    <property type="evidence" value="ECO:0007669"/>
    <property type="project" value="InterPro"/>
</dbReference>
<evidence type="ECO:0000313" key="11">
    <source>
        <dbReference type="Proteomes" id="UP000190080"/>
    </source>
</evidence>
<dbReference type="EMBL" id="MZGV01000023">
    <property type="protein sequence ID" value="OPJ61328.1"/>
    <property type="molecule type" value="Genomic_DNA"/>
</dbReference>
<proteinExistence type="inferred from homology"/>
<evidence type="ECO:0000256" key="3">
    <source>
        <dbReference type="ARBA" id="ARBA00007186"/>
    </source>
</evidence>
<name>A0A1V4IMQ9_9CLOT</name>
<dbReference type="Gene3D" id="3.20.20.80">
    <property type="entry name" value="Glycosidases"/>
    <property type="match status" value="1"/>
</dbReference>
<evidence type="ECO:0000256" key="6">
    <source>
        <dbReference type="ARBA" id="ARBA00022801"/>
    </source>
</evidence>
<dbReference type="InterPro" id="IPR010720">
    <property type="entry name" value="Alpha-L-AF_C"/>
</dbReference>
<evidence type="ECO:0000256" key="8">
    <source>
        <dbReference type="ARBA" id="ARBA00023295"/>
    </source>
</evidence>
<dbReference type="SUPFAM" id="SSF51011">
    <property type="entry name" value="Glycosyl hydrolase domain"/>
    <property type="match status" value="1"/>
</dbReference>
<dbReference type="GO" id="GO:0046556">
    <property type="term" value="F:alpha-L-arabinofuranosidase activity"/>
    <property type="evidence" value="ECO:0007669"/>
    <property type="project" value="UniProtKB-EC"/>
</dbReference>
<sequence length="502" mass="56993">MTRLVINGDIKKGKINKNIYGQFAEHLGRCIYGGFWVGKDSEIPNVNGIRKDVVEALKNIKIPVLRWPGGCFADEYHWRDGIGPQEERPVMVNTHWGGVTENNHFGTHEFMELCDMLGAEPYINGNVGSGTVHEMQQWVEYMTFDGKSPMSAEREKNGRKEPWKLKYFGVGNENWGCGGNMRPEYYADLYRRYATYVRNFGHNEIYKIACGPSVDDYHWTEVLMKEAGKYMHGLSLHHYTIPGPSWQEKGSATGFEEDQWFNAMKKALYMDELVTKHSTIMDKYDPDKKVGLIVDEWGGWYDVEPGTNPGFLYQQNTLRDALIAGVTLNIFQAHCDRVQMANIAQVINVLQSMILTEGDKMLLTPTYHVFDLYKVHQDAELLSMAISNNSNYSYGEDSLNQVSASASIDKENKIHISLCNIDPKNKTDIECCIRGVNISSVSGRILTSKDMDAHNTFDNNENLKPESFKDFIVNDDVISIKLPAKSVAVLTVEVNNYITNQQ</sequence>
<dbReference type="Proteomes" id="UP000190080">
    <property type="component" value="Unassembled WGS sequence"/>
</dbReference>
<dbReference type="PANTHER" id="PTHR43576:SF2">
    <property type="entry name" value="INTRACELLULAR EXO-ALPHA-L-ARABINOFURANOSIDASE 2"/>
    <property type="match status" value="1"/>
</dbReference>
<dbReference type="SUPFAM" id="SSF51445">
    <property type="entry name" value="(Trans)glycosidases"/>
    <property type="match status" value="1"/>
</dbReference>
<evidence type="ECO:0000313" key="10">
    <source>
        <dbReference type="EMBL" id="OPJ61328.1"/>
    </source>
</evidence>
<evidence type="ECO:0000259" key="9">
    <source>
        <dbReference type="SMART" id="SM00813"/>
    </source>
</evidence>
<evidence type="ECO:0000256" key="5">
    <source>
        <dbReference type="ARBA" id="ARBA00012670"/>
    </source>
</evidence>
<dbReference type="RefSeq" id="WP_079424632.1">
    <property type="nucleotide sequence ID" value="NZ_MZGV01000023.1"/>
</dbReference>
<protein>
    <recommendedName>
        <fullName evidence="5">non-reducing end alpha-L-arabinofuranosidase</fullName>
        <ecNumber evidence="5">3.2.1.55</ecNumber>
    </recommendedName>
</protein>
<feature type="domain" description="Alpha-L-arabinofuranosidase C-terminal" evidence="9">
    <location>
        <begin position="295"/>
        <end position="486"/>
    </location>
</feature>